<reference evidence="4 5" key="1">
    <citation type="submission" date="2019-03" db="EMBL/GenBank/DDBJ databases">
        <authorList>
            <person name="Zhang S."/>
        </authorList>
    </citation>
    <scope>NUCLEOTIDE SEQUENCE [LARGE SCALE GENOMIC DNA]</scope>
    <source>
        <strain evidence="4 5">S4J41</strain>
    </source>
</reference>
<dbReference type="Proteomes" id="UP000294662">
    <property type="component" value="Unassembled WGS sequence"/>
</dbReference>
<dbReference type="Gene3D" id="1.20.1050.10">
    <property type="match status" value="1"/>
</dbReference>
<sequence>MKLYYAQNTRAVRVAWLLEELALDYEIEKFELGSPEMRAPEYRKIHPMGRVPVLEDGEIRLFESGAIVQYILALYGNGRLQPDVGTQEFAAYLQWFHYCEGMIMPPINTLVVETILLPPERRTEVNVKRATKLLNQMLTTVEQQMEGCAYLAGDFTAADIMTGHSVTVSRDMLGMDFSDKPNLNAYADRLLARPALQKARNL</sequence>
<dbReference type="CDD" id="cd03046">
    <property type="entry name" value="GST_N_GTT1_like"/>
    <property type="match status" value="1"/>
</dbReference>
<dbReference type="InterPro" id="IPR036282">
    <property type="entry name" value="Glutathione-S-Trfase_C_sf"/>
</dbReference>
<dbReference type="OrthoDB" id="5740960at2"/>
<name>A0A4R5EJ05_9RHOB</name>
<dbReference type="PROSITE" id="PS50405">
    <property type="entry name" value="GST_CTER"/>
    <property type="match status" value="1"/>
</dbReference>
<comment type="caution">
    <text evidence="4">The sequence shown here is derived from an EMBL/GenBank/DDBJ whole genome shotgun (WGS) entry which is preliminary data.</text>
</comment>
<comment type="similarity">
    <text evidence="1">Belongs to the GST superfamily.</text>
</comment>
<evidence type="ECO:0000256" key="1">
    <source>
        <dbReference type="RuleBase" id="RU003494"/>
    </source>
</evidence>
<dbReference type="InterPro" id="IPR004046">
    <property type="entry name" value="GST_C"/>
</dbReference>
<dbReference type="AlphaFoldDB" id="A0A4R5EJ05"/>
<dbReference type="GO" id="GO:0016740">
    <property type="term" value="F:transferase activity"/>
    <property type="evidence" value="ECO:0007669"/>
    <property type="project" value="UniProtKB-KW"/>
</dbReference>
<dbReference type="InterPro" id="IPR040079">
    <property type="entry name" value="Glutathione_S-Trfase"/>
</dbReference>
<dbReference type="InterPro" id="IPR004045">
    <property type="entry name" value="Glutathione_S-Trfase_N"/>
</dbReference>
<dbReference type="PROSITE" id="PS50404">
    <property type="entry name" value="GST_NTER"/>
    <property type="match status" value="1"/>
</dbReference>
<evidence type="ECO:0000313" key="5">
    <source>
        <dbReference type="Proteomes" id="UP000294662"/>
    </source>
</evidence>
<accession>A0A4R5EJ05</accession>
<dbReference type="Pfam" id="PF00043">
    <property type="entry name" value="GST_C"/>
    <property type="match status" value="1"/>
</dbReference>
<dbReference type="Pfam" id="PF02798">
    <property type="entry name" value="GST_N"/>
    <property type="match status" value="1"/>
</dbReference>
<keyword evidence="4" id="KW-0808">Transferase</keyword>
<protein>
    <submittedName>
        <fullName evidence="4">Glutathione S-transferase family protein</fullName>
    </submittedName>
</protein>
<dbReference type="SFLD" id="SFLDS00019">
    <property type="entry name" value="Glutathione_Transferase_(cytos"/>
    <property type="match status" value="1"/>
</dbReference>
<feature type="domain" description="GST C-terminal" evidence="3">
    <location>
        <begin position="85"/>
        <end position="202"/>
    </location>
</feature>
<dbReference type="EMBL" id="SMFP01000019">
    <property type="protein sequence ID" value="TDE34545.1"/>
    <property type="molecule type" value="Genomic_DNA"/>
</dbReference>
<dbReference type="Gene3D" id="3.40.30.10">
    <property type="entry name" value="Glutaredoxin"/>
    <property type="match status" value="1"/>
</dbReference>
<dbReference type="PANTHER" id="PTHR44051:SF8">
    <property type="entry name" value="GLUTATHIONE S-TRANSFERASE GSTA"/>
    <property type="match status" value="1"/>
</dbReference>
<dbReference type="SFLD" id="SFLDG01150">
    <property type="entry name" value="Main.1:_Beta-like"/>
    <property type="match status" value="1"/>
</dbReference>
<dbReference type="SUPFAM" id="SSF47616">
    <property type="entry name" value="GST C-terminal domain-like"/>
    <property type="match status" value="1"/>
</dbReference>
<proteinExistence type="inferred from homology"/>
<keyword evidence="5" id="KW-1185">Reference proteome</keyword>
<gene>
    <name evidence="4" type="ORF">E1B25_19655</name>
</gene>
<feature type="domain" description="GST N-terminal" evidence="2">
    <location>
        <begin position="1"/>
        <end position="79"/>
    </location>
</feature>
<dbReference type="InterPro" id="IPR036249">
    <property type="entry name" value="Thioredoxin-like_sf"/>
</dbReference>
<organism evidence="4 5">
    <name type="scientific">Antarcticimicrobium sediminis</name>
    <dbReference type="NCBI Taxonomy" id="2546227"/>
    <lineage>
        <taxon>Bacteria</taxon>
        <taxon>Pseudomonadati</taxon>
        <taxon>Pseudomonadota</taxon>
        <taxon>Alphaproteobacteria</taxon>
        <taxon>Rhodobacterales</taxon>
        <taxon>Paracoccaceae</taxon>
        <taxon>Antarcticimicrobium</taxon>
    </lineage>
</organism>
<evidence type="ECO:0000313" key="4">
    <source>
        <dbReference type="EMBL" id="TDE34545.1"/>
    </source>
</evidence>
<evidence type="ECO:0000259" key="2">
    <source>
        <dbReference type="PROSITE" id="PS50404"/>
    </source>
</evidence>
<dbReference type="SUPFAM" id="SSF52833">
    <property type="entry name" value="Thioredoxin-like"/>
    <property type="match status" value="1"/>
</dbReference>
<dbReference type="RefSeq" id="WP_132831283.1">
    <property type="nucleotide sequence ID" value="NZ_SMFP01000019.1"/>
</dbReference>
<dbReference type="PANTHER" id="PTHR44051">
    <property type="entry name" value="GLUTATHIONE S-TRANSFERASE-RELATED"/>
    <property type="match status" value="1"/>
</dbReference>
<evidence type="ECO:0000259" key="3">
    <source>
        <dbReference type="PROSITE" id="PS50405"/>
    </source>
</evidence>
<dbReference type="SFLD" id="SFLDG00358">
    <property type="entry name" value="Main_(cytGST)"/>
    <property type="match status" value="1"/>
</dbReference>
<dbReference type="InterPro" id="IPR010987">
    <property type="entry name" value="Glutathione-S-Trfase_C-like"/>
</dbReference>